<accession>A0A0F5I8R8</accession>
<organism evidence="2 3">
    <name type="scientific">Bacillus thermotolerans</name>
    <name type="common">Quasibacillus thermotolerans</name>
    <dbReference type="NCBI Taxonomy" id="1221996"/>
    <lineage>
        <taxon>Bacteria</taxon>
        <taxon>Bacillati</taxon>
        <taxon>Bacillota</taxon>
        <taxon>Bacilli</taxon>
        <taxon>Bacillales</taxon>
        <taxon>Bacillaceae</taxon>
        <taxon>Bacillus</taxon>
    </lineage>
</organism>
<evidence type="ECO:0000313" key="2">
    <source>
        <dbReference type="EMBL" id="KKB41931.1"/>
    </source>
</evidence>
<keyword evidence="1" id="KW-1133">Transmembrane helix</keyword>
<evidence type="ECO:0000256" key="1">
    <source>
        <dbReference type="SAM" id="Phobius"/>
    </source>
</evidence>
<dbReference type="Proteomes" id="UP000031563">
    <property type="component" value="Unassembled WGS sequence"/>
</dbReference>
<name>A0A0F5HNT9_BACTR</name>
<feature type="transmembrane region" description="Helical" evidence="1">
    <location>
        <begin position="80"/>
        <end position="100"/>
    </location>
</feature>
<sequence length="169" mass="18504">MFSLSFALFTQGLAVSLFKQVGLYTGLLEMFTETELKLAMTIALMMLFFFIISGLKVIANTLNELSLLFFSKDTEGELLRVVRSGSIIFFLGGLLSLISFSSIKGILIIFALTAIGYFVYFVYKTSKNLSPANLIGLIAFQIVSWSTLVVLLALVGMKLYNGVLGGLPL</sequence>
<feature type="transmembrane region" description="Helical" evidence="1">
    <location>
        <begin position="106"/>
        <end position="123"/>
    </location>
</feature>
<keyword evidence="1" id="KW-0812">Transmembrane</keyword>
<dbReference type="Pfam" id="PF17328">
    <property type="entry name" value="DUF5366"/>
    <property type="match status" value="1"/>
</dbReference>
<feature type="transmembrane region" description="Helical" evidence="1">
    <location>
        <begin position="135"/>
        <end position="160"/>
    </location>
</feature>
<protein>
    <submittedName>
        <fullName evidence="2">Membrane protein</fullName>
    </submittedName>
</protein>
<gene>
    <name evidence="2" type="ORF">QY95_00439</name>
</gene>
<reference evidence="2" key="1">
    <citation type="submission" date="2015-02" db="EMBL/GenBank/DDBJ databases">
        <title>Genome Assembly of Bacillaceae bacterium MTCC 8252.</title>
        <authorList>
            <person name="Verma A."/>
            <person name="Khatri I."/>
            <person name="Mual P."/>
            <person name="Subramanian S."/>
            <person name="Krishnamurthi S."/>
        </authorList>
    </citation>
    <scope>NUCLEOTIDE SEQUENCE [LARGE SCALE GENOMIC DNA]</scope>
    <source>
        <strain evidence="2">MTCC 8252</strain>
    </source>
</reference>
<keyword evidence="1" id="KW-0472">Membrane</keyword>
<evidence type="ECO:0000313" key="3">
    <source>
        <dbReference type="Proteomes" id="UP000031563"/>
    </source>
</evidence>
<proteinExistence type="predicted"/>
<dbReference type="AlphaFoldDB" id="A0A0F5HNT9"/>
<accession>A0A0F5HNT9</accession>
<dbReference type="EMBL" id="JWIR02000017">
    <property type="protein sequence ID" value="KKB41931.1"/>
    <property type="molecule type" value="Genomic_DNA"/>
</dbReference>
<keyword evidence="3" id="KW-1185">Reference proteome</keyword>
<dbReference type="InterPro" id="IPR035289">
    <property type="entry name" value="DUF5366"/>
</dbReference>
<comment type="caution">
    <text evidence="2">The sequence shown here is derived from an EMBL/GenBank/DDBJ whole genome shotgun (WGS) entry which is preliminary data.</text>
</comment>
<feature type="transmembrane region" description="Helical" evidence="1">
    <location>
        <begin position="38"/>
        <end position="59"/>
    </location>
</feature>
<dbReference type="STRING" id="1221996.QY95_00439"/>